<evidence type="ECO:0000313" key="3">
    <source>
        <dbReference type="Proteomes" id="UP000307541"/>
    </source>
</evidence>
<comment type="caution">
    <text evidence="2">The sequence shown here is derived from an EMBL/GenBank/DDBJ whole genome shotgun (WGS) entry which is preliminary data.</text>
</comment>
<dbReference type="EMBL" id="RFLV01000001">
    <property type="protein sequence ID" value="TIH10669.1"/>
    <property type="molecule type" value="Genomic_DNA"/>
</dbReference>
<evidence type="ECO:0000313" key="2">
    <source>
        <dbReference type="EMBL" id="TIH10669.1"/>
    </source>
</evidence>
<dbReference type="RefSeq" id="WP_136663946.1">
    <property type="nucleotide sequence ID" value="NZ_RFLV01000001.1"/>
</dbReference>
<protein>
    <submittedName>
        <fullName evidence="2">Uncharacterized protein</fullName>
    </submittedName>
</protein>
<organism evidence="2 3">
    <name type="scientific">Pseudomonas leptonychotis</name>
    <dbReference type="NCBI Taxonomy" id="2448482"/>
    <lineage>
        <taxon>Bacteria</taxon>
        <taxon>Pseudomonadati</taxon>
        <taxon>Pseudomonadota</taxon>
        <taxon>Gammaproteobacteria</taxon>
        <taxon>Pseudomonadales</taxon>
        <taxon>Pseudomonadaceae</taxon>
        <taxon>Pseudomonas</taxon>
    </lineage>
</organism>
<accession>A0A4T2A3C4</accession>
<name>A0A4T2A3C4_9PSED</name>
<sequence length="94" mass="10181">MAQRPWSNGLELFFNSPATTSASQMGALLSTTYSWAVKAQFQLAESGGQSWYFPAPAPKALVPISEAKKAPDFSSAEQPFWASEQTHSAPDNTK</sequence>
<keyword evidence="3" id="KW-1185">Reference proteome</keyword>
<evidence type="ECO:0000256" key="1">
    <source>
        <dbReference type="SAM" id="MobiDB-lite"/>
    </source>
</evidence>
<feature type="region of interest" description="Disordered" evidence="1">
    <location>
        <begin position="73"/>
        <end position="94"/>
    </location>
</feature>
<proteinExistence type="predicted"/>
<gene>
    <name evidence="2" type="ORF">D8779_08335</name>
</gene>
<dbReference type="AlphaFoldDB" id="A0A4T2A3C4"/>
<dbReference type="Proteomes" id="UP000307541">
    <property type="component" value="Unassembled WGS sequence"/>
</dbReference>
<dbReference type="OrthoDB" id="5406083at2"/>
<reference evidence="2 3" key="1">
    <citation type="submission" date="2018-10" db="EMBL/GenBank/DDBJ databases">
        <title>Pseudomonas leptonychotis sp. nov., isolated from Weddell seals in Antarctica.</title>
        <authorList>
            <person name="Novakova D."/>
            <person name="Svec P."/>
            <person name="Kralova S."/>
            <person name="Kristofova L."/>
            <person name="Zeman M."/>
            <person name="Pantucek R."/>
            <person name="Maslanova I."/>
            <person name="Sedlacek I."/>
        </authorList>
    </citation>
    <scope>NUCLEOTIDE SEQUENCE [LARGE SCALE GENOMIC DNA]</scope>
    <source>
        <strain evidence="2 3">CCM 8849</strain>
    </source>
</reference>
<feature type="compositionally biased region" description="Polar residues" evidence="1">
    <location>
        <begin position="83"/>
        <end position="94"/>
    </location>
</feature>